<evidence type="ECO:0000259" key="2">
    <source>
        <dbReference type="Pfam" id="PF16653"/>
    </source>
</evidence>
<feature type="domain" description="Saccharopine dehydrogenase-like C-terminal" evidence="2">
    <location>
        <begin position="146"/>
        <end position="398"/>
    </location>
</feature>
<dbReference type="EMBL" id="BAAALD010000091">
    <property type="protein sequence ID" value="GAA1114316.1"/>
    <property type="molecule type" value="Genomic_DNA"/>
</dbReference>
<dbReference type="InterPro" id="IPR005097">
    <property type="entry name" value="Sacchrp_dh_NADP-bd"/>
</dbReference>
<dbReference type="Pfam" id="PF03435">
    <property type="entry name" value="Sacchrp_dh_NADP"/>
    <property type="match status" value="1"/>
</dbReference>
<proteinExistence type="predicted"/>
<sequence>MRVLLVGAGGVGTAVTRIAARRPFFDHMVVADYDPARAEAAVAALGEAAGRFSARQVDASDGAAVRALLAEHDCDVLLNATDPRFVMPLFEAALAAGAHYVDMAMSLSHPHPERPYELCGVKLGDAQFERAEQWEKAGRLALVGMGVEPGLSDVFARHAADELFDEIEEIGIRDGANLTVEGYDFAPSFSIWTTIEECLNPPVVYEADRGWFTTAPFSEPEVFDFPEGIGPVECVNVEHEEVLLVPRWVDARRVTFKYGLGDDFIDKLKTLHALGLDSTAPVAVGSDLGPAKVSPRDVVAAVLPNPADLGERMHGKTCAGTWVKGTKDGRPREVYLYHVVDNQWSMREYGSQAVVWQTAINPVVALELIATGAWSGSGVLGPEALPARPFLGLLTEYGSPWGLREG</sequence>
<dbReference type="Gene3D" id="3.30.360.10">
    <property type="entry name" value="Dihydrodipicolinate Reductase, domain 2"/>
    <property type="match status" value="1"/>
</dbReference>
<feature type="domain" description="Saccharopine dehydrogenase NADP binding" evidence="1">
    <location>
        <begin position="3"/>
        <end position="141"/>
    </location>
</feature>
<dbReference type="Pfam" id="PF16653">
    <property type="entry name" value="Sacchrp_dh_C"/>
    <property type="match status" value="1"/>
</dbReference>
<dbReference type="SUPFAM" id="SSF51735">
    <property type="entry name" value="NAD(P)-binding Rossmann-fold domains"/>
    <property type="match status" value="1"/>
</dbReference>
<comment type="caution">
    <text evidence="3">The sequence shown here is derived from an EMBL/GenBank/DDBJ whole genome shotgun (WGS) entry which is preliminary data.</text>
</comment>
<dbReference type="Proteomes" id="UP001499987">
    <property type="component" value="Unassembled WGS sequence"/>
</dbReference>
<dbReference type="PANTHER" id="PTHR43796">
    <property type="entry name" value="CARBOXYNORSPERMIDINE SYNTHASE"/>
    <property type="match status" value="1"/>
</dbReference>
<gene>
    <name evidence="3" type="ORF">GCM10009663_63730</name>
</gene>
<organism evidence="3 4">
    <name type="scientific">Kitasatospora arboriphila</name>
    <dbReference type="NCBI Taxonomy" id="258052"/>
    <lineage>
        <taxon>Bacteria</taxon>
        <taxon>Bacillati</taxon>
        <taxon>Actinomycetota</taxon>
        <taxon>Actinomycetes</taxon>
        <taxon>Kitasatosporales</taxon>
        <taxon>Streptomycetaceae</taxon>
        <taxon>Kitasatospora</taxon>
    </lineage>
</organism>
<accession>A0ABN1U2P8</accession>
<dbReference type="InterPro" id="IPR032095">
    <property type="entry name" value="Sacchrp_dh-like_C"/>
</dbReference>
<evidence type="ECO:0000313" key="4">
    <source>
        <dbReference type="Proteomes" id="UP001499987"/>
    </source>
</evidence>
<dbReference type="RefSeq" id="WP_344627170.1">
    <property type="nucleotide sequence ID" value="NZ_BAAALD010000091.1"/>
</dbReference>
<dbReference type="InterPro" id="IPR036291">
    <property type="entry name" value="NAD(P)-bd_dom_sf"/>
</dbReference>
<dbReference type="Gene3D" id="3.40.50.720">
    <property type="entry name" value="NAD(P)-binding Rossmann-like Domain"/>
    <property type="match status" value="1"/>
</dbReference>
<protein>
    <submittedName>
        <fullName evidence="3">Saccharopine dehydrogenase NADP-binding domain-containing protein</fullName>
    </submittedName>
</protein>
<dbReference type="PANTHER" id="PTHR43796:SF2">
    <property type="entry name" value="CARBOXYNORSPERMIDINE SYNTHASE"/>
    <property type="match status" value="1"/>
</dbReference>
<keyword evidence="4" id="KW-1185">Reference proteome</keyword>
<reference evidence="3 4" key="1">
    <citation type="journal article" date="2019" name="Int. J. Syst. Evol. Microbiol.">
        <title>The Global Catalogue of Microorganisms (GCM) 10K type strain sequencing project: providing services to taxonomists for standard genome sequencing and annotation.</title>
        <authorList>
            <consortium name="The Broad Institute Genomics Platform"/>
            <consortium name="The Broad Institute Genome Sequencing Center for Infectious Disease"/>
            <person name="Wu L."/>
            <person name="Ma J."/>
        </authorList>
    </citation>
    <scope>NUCLEOTIDE SEQUENCE [LARGE SCALE GENOMIC DNA]</scope>
    <source>
        <strain evidence="3 4">JCM 13002</strain>
    </source>
</reference>
<evidence type="ECO:0000259" key="1">
    <source>
        <dbReference type="Pfam" id="PF03435"/>
    </source>
</evidence>
<evidence type="ECO:0000313" key="3">
    <source>
        <dbReference type="EMBL" id="GAA1114316.1"/>
    </source>
</evidence>
<name>A0ABN1U2P8_9ACTN</name>